<keyword evidence="2" id="KW-1185">Reference proteome</keyword>
<reference evidence="1 2" key="1">
    <citation type="submission" date="2014-04" db="EMBL/GenBank/DDBJ databases">
        <title>Evolutionary Origins and Diversification of the Mycorrhizal Mutualists.</title>
        <authorList>
            <consortium name="DOE Joint Genome Institute"/>
            <consortium name="Mycorrhizal Genomics Consortium"/>
            <person name="Kohler A."/>
            <person name="Kuo A."/>
            <person name="Nagy L.G."/>
            <person name="Floudas D."/>
            <person name="Copeland A."/>
            <person name="Barry K.W."/>
            <person name="Cichocki N."/>
            <person name="Veneault-Fourrey C."/>
            <person name="LaButti K."/>
            <person name="Lindquist E.A."/>
            <person name="Lipzen A."/>
            <person name="Lundell T."/>
            <person name="Morin E."/>
            <person name="Murat C."/>
            <person name="Riley R."/>
            <person name="Ohm R."/>
            <person name="Sun H."/>
            <person name="Tunlid A."/>
            <person name="Henrissat B."/>
            <person name="Grigoriev I.V."/>
            <person name="Hibbett D.S."/>
            <person name="Martin F."/>
        </authorList>
    </citation>
    <scope>NUCLEOTIDE SEQUENCE [LARGE SCALE GENOMIC DNA]</scope>
    <source>
        <strain evidence="1 2">FD-317 M1</strain>
    </source>
</reference>
<organism evidence="1 2">
    <name type="scientific">Collybiopsis luxurians FD-317 M1</name>
    <dbReference type="NCBI Taxonomy" id="944289"/>
    <lineage>
        <taxon>Eukaryota</taxon>
        <taxon>Fungi</taxon>
        <taxon>Dikarya</taxon>
        <taxon>Basidiomycota</taxon>
        <taxon>Agaricomycotina</taxon>
        <taxon>Agaricomycetes</taxon>
        <taxon>Agaricomycetidae</taxon>
        <taxon>Agaricales</taxon>
        <taxon>Marasmiineae</taxon>
        <taxon>Omphalotaceae</taxon>
        <taxon>Collybiopsis</taxon>
        <taxon>Collybiopsis luxurians</taxon>
    </lineage>
</organism>
<dbReference type="AlphaFoldDB" id="A0A0D0B9U0"/>
<evidence type="ECO:0000313" key="2">
    <source>
        <dbReference type="Proteomes" id="UP000053593"/>
    </source>
</evidence>
<protein>
    <submittedName>
        <fullName evidence="1">Uncharacterized protein</fullName>
    </submittedName>
</protein>
<evidence type="ECO:0000313" key="1">
    <source>
        <dbReference type="EMBL" id="KIK50981.1"/>
    </source>
</evidence>
<sequence>MKDTSESLFHIGVSDSIHALSLITITIKNNRYYKLGVVPNDPEGDVIFPSFKLQGVIGQLDLEPVSASTNMSKLYHLQRCVQLTSVGSVEFANPSPYSAQFILQFPL</sequence>
<dbReference type="EMBL" id="KN834877">
    <property type="protein sequence ID" value="KIK50981.1"/>
    <property type="molecule type" value="Genomic_DNA"/>
</dbReference>
<name>A0A0D0B9U0_9AGAR</name>
<dbReference type="HOGENOM" id="CLU_175715_0_0_1"/>
<accession>A0A0D0B9U0</accession>
<dbReference type="Proteomes" id="UP000053593">
    <property type="component" value="Unassembled WGS sequence"/>
</dbReference>
<proteinExistence type="predicted"/>
<gene>
    <name evidence="1" type="ORF">GYMLUDRAFT_252494</name>
</gene>